<feature type="compositionally biased region" description="Basic and acidic residues" evidence="1">
    <location>
        <begin position="163"/>
        <end position="181"/>
    </location>
</feature>
<dbReference type="VEuPathDB" id="PlasmoDB:C922_04478"/>
<name>W7A194_9APIC</name>
<feature type="region of interest" description="Disordered" evidence="1">
    <location>
        <begin position="88"/>
        <end position="181"/>
    </location>
</feature>
<reference evidence="3 4" key="1">
    <citation type="submission" date="2013-02" db="EMBL/GenBank/DDBJ databases">
        <title>The Genome Sequence of Plasmodium inui San Antonio 1.</title>
        <authorList>
            <consortium name="The Broad Institute Genome Sequencing Platform"/>
            <consortium name="The Broad Institute Genome Sequencing Center for Infectious Disease"/>
            <person name="Neafsey D."/>
            <person name="Cheeseman I."/>
            <person name="Volkman S."/>
            <person name="Adams J."/>
            <person name="Walker B."/>
            <person name="Young S.K."/>
            <person name="Zeng Q."/>
            <person name="Gargeya S."/>
            <person name="Fitzgerald M."/>
            <person name="Haas B."/>
            <person name="Abouelleil A."/>
            <person name="Alvarado L."/>
            <person name="Arachchi H.M."/>
            <person name="Berlin A.M."/>
            <person name="Chapman S.B."/>
            <person name="Dewar J."/>
            <person name="Goldberg J."/>
            <person name="Griggs A."/>
            <person name="Gujja S."/>
            <person name="Hansen M."/>
            <person name="Howarth C."/>
            <person name="Imamovic A."/>
            <person name="Larimer J."/>
            <person name="McCowan C."/>
            <person name="Murphy C."/>
            <person name="Neiman D."/>
            <person name="Pearson M."/>
            <person name="Priest M."/>
            <person name="Roberts A."/>
            <person name="Saif S."/>
            <person name="Shea T."/>
            <person name="Sisk P."/>
            <person name="Sykes S."/>
            <person name="Wortman J."/>
            <person name="Nusbaum C."/>
            <person name="Birren B."/>
        </authorList>
    </citation>
    <scope>NUCLEOTIDE SEQUENCE [LARGE SCALE GENOMIC DNA]</scope>
    <source>
        <strain evidence="3 4">San Antonio 1</strain>
    </source>
</reference>
<feature type="compositionally biased region" description="Acidic residues" evidence="1">
    <location>
        <begin position="130"/>
        <end position="142"/>
    </location>
</feature>
<dbReference type="Pfam" id="PF09687">
    <property type="entry name" value="PRESAN"/>
    <property type="match status" value="1"/>
</dbReference>
<accession>W7A194</accession>
<dbReference type="Gene3D" id="6.10.280.180">
    <property type="entry name" value="Plasmodium RESA, N-terminal helical domain"/>
    <property type="match status" value="1"/>
</dbReference>
<evidence type="ECO:0000313" key="3">
    <source>
        <dbReference type="EMBL" id="EUD65078.1"/>
    </source>
</evidence>
<dbReference type="Proteomes" id="UP000030640">
    <property type="component" value="Unassembled WGS sequence"/>
</dbReference>
<proteinExistence type="predicted"/>
<dbReference type="GeneID" id="20039752"/>
<evidence type="ECO:0000313" key="4">
    <source>
        <dbReference type="Proteomes" id="UP000030640"/>
    </source>
</evidence>
<sequence length="499" mass="57813">MKNSKRSNCALRTAGIAKSCEGHNANANVVNCKNNETNEIKAQRCAFSKRVPILFVLSTYMFFNAPHKNGFDVQDGVSKLYMNRMAPRNLATQRKGNKSKNVHKLANKKLTENASAVENTRKGGKKAIEGGEEETTEQDTEETIQGRAEKTSKKGAEQTTQGRADKTTEKGAEETTQERAKKVVEAVKEKENYIGTNVTDNTTSSRILQELSDDIDNANKKGKEKLQHAPKRHRHRKKKLKESEEEPNQEKNTQEQLCGKRKIVDNHAQRLPEYSESSVRYNTEEHVDDSDERHELLFQRLRTLKKYTTPRAHTFYYEYIYSRGGLSNYEIDIKLGEMEEVPKKRKLCSLYWQSYRNEQQKYFAVREYLVEKFLELRKEQSHEAVLKYNEKWEKSEEIVGNNFTEQHQHVADVFYTFVGKEKFSRDNFKEILKDMRASWKEVTRKTRDECVALFEEPVVLGQGVQVTKPSLRTMIAKATEGDYIDCSFLSIIWRLLICS</sequence>
<protein>
    <recommendedName>
        <fullName evidence="2">Plasmodium RESA N-terminal domain-containing protein</fullName>
    </recommendedName>
</protein>
<evidence type="ECO:0000259" key="2">
    <source>
        <dbReference type="Pfam" id="PF09687"/>
    </source>
</evidence>
<feature type="region of interest" description="Disordered" evidence="1">
    <location>
        <begin position="222"/>
        <end position="263"/>
    </location>
</feature>
<dbReference type="EMBL" id="KI965483">
    <property type="protein sequence ID" value="EUD65078.1"/>
    <property type="molecule type" value="Genomic_DNA"/>
</dbReference>
<feature type="compositionally biased region" description="Basic residues" evidence="1">
    <location>
        <begin position="95"/>
        <end position="107"/>
    </location>
</feature>
<dbReference type="OrthoDB" id="375867at2759"/>
<evidence type="ECO:0000256" key="1">
    <source>
        <dbReference type="SAM" id="MobiDB-lite"/>
    </source>
</evidence>
<gene>
    <name evidence="3" type="ORF">C922_04478</name>
</gene>
<dbReference type="AlphaFoldDB" id="W7A194"/>
<feature type="compositionally biased region" description="Basic and acidic residues" evidence="1">
    <location>
        <begin position="147"/>
        <end position="156"/>
    </location>
</feature>
<feature type="domain" description="Plasmodium RESA N-terminal" evidence="2">
    <location>
        <begin position="326"/>
        <end position="450"/>
    </location>
</feature>
<dbReference type="RefSeq" id="XP_008818283.1">
    <property type="nucleotide sequence ID" value="XM_008820061.1"/>
</dbReference>
<dbReference type="InterPro" id="IPR044885">
    <property type="entry name" value="PRESA_N_sf"/>
</dbReference>
<feature type="compositionally biased region" description="Basic residues" evidence="1">
    <location>
        <begin position="228"/>
        <end position="240"/>
    </location>
</feature>
<keyword evidence="4" id="KW-1185">Reference proteome</keyword>
<organism evidence="3 4">
    <name type="scientific">Plasmodium inui San Antonio 1</name>
    <dbReference type="NCBI Taxonomy" id="1237626"/>
    <lineage>
        <taxon>Eukaryota</taxon>
        <taxon>Sar</taxon>
        <taxon>Alveolata</taxon>
        <taxon>Apicomplexa</taxon>
        <taxon>Aconoidasida</taxon>
        <taxon>Haemosporida</taxon>
        <taxon>Plasmodiidae</taxon>
        <taxon>Plasmodium</taxon>
        <taxon>Plasmodium (Plasmodium)</taxon>
    </lineage>
</organism>
<dbReference type="InterPro" id="IPR019111">
    <property type="entry name" value="PRESA_N"/>
</dbReference>